<name>A0ABS6FAG6_9FIRM</name>
<dbReference type="EMBL" id="JAHLQN010000001">
    <property type="protein sequence ID" value="MBU5626542.1"/>
    <property type="molecule type" value="Genomic_DNA"/>
</dbReference>
<gene>
    <name evidence="1" type="ORF">KQI82_06365</name>
</gene>
<organism evidence="1 2">
    <name type="scientific">Dysosmobacter acutus</name>
    <dbReference type="NCBI Taxonomy" id="2841504"/>
    <lineage>
        <taxon>Bacteria</taxon>
        <taxon>Bacillati</taxon>
        <taxon>Bacillota</taxon>
        <taxon>Clostridia</taxon>
        <taxon>Eubacteriales</taxon>
        <taxon>Oscillospiraceae</taxon>
        <taxon>Dysosmobacter</taxon>
    </lineage>
</organism>
<dbReference type="RefSeq" id="WP_216632023.1">
    <property type="nucleotide sequence ID" value="NZ_JAHLQN010000001.1"/>
</dbReference>
<dbReference type="Proteomes" id="UP000787672">
    <property type="component" value="Unassembled WGS sequence"/>
</dbReference>
<proteinExistence type="predicted"/>
<comment type="caution">
    <text evidence="1">The sequence shown here is derived from an EMBL/GenBank/DDBJ whole genome shotgun (WGS) entry which is preliminary data.</text>
</comment>
<reference evidence="1 2" key="1">
    <citation type="submission" date="2021-06" db="EMBL/GenBank/DDBJ databases">
        <authorList>
            <person name="Sun Q."/>
            <person name="Li D."/>
        </authorList>
    </citation>
    <scope>NUCLEOTIDE SEQUENCE [LARGE SCALE GENOMIC DNA]</scope>
    <source>
        <strain evidence="1 2">MSJ-2</strain>
    </source>
</reference>
<evidence type="ECO:0000313" key="2">
    <source>
        <dbReference type="Proteomes" id="UP000787672"/>
    </source>
</evidence>
<accession>A0ABS6FAG6</accession>
<protein>
    <submittedName>
        <fullName evidence="1">Uncharacterized protein</fullName>
    </submittedName>
</protein>
<keyword evidence="2" id="KW-1185">Reference proteome</keyword>
<sequence>MSQITNTREQAIFHADKWLGLNESPDGDTTLKDGELSVCRNFKITREGHLQIRSGTKTICDLHTPWQQSTTEGKAEQPEVCGLWYGKVGQSHHLLASYGGLIFDVDGAAAKEVGQCTQDDTHFFGFSDKVYLLNGHEYMVWDGGAESRFAPVTGYIPVITTATPPSGGGTLLEPINRLNGLRKQKFSPDGIAKLFQLNEMGIDSVLSVSGTDITYTVNQEKGQVSFASAPEKGINTVEITYQKGDGARGEVTSMRFSELYNGNTDARVFLYGDGSNRTIYSGLTADGAPSAEYFPDLYELRAGSENTSITSCVRHYSRLLIFKEDSTWSVSYSTLELASGQTTPAFYVTTVNRQIGNIAPGQACLVENNPVTLDGDTAYEWKATSTSGNITDSDRNAVRMSDRVRSTLRTYRLSGVHIFNHKEQQELYFTYGSEALLYNYANNTWYQYTNFPAERMVNVEGSAFFLTPAGALRSLAPEYRNDDGAEIDAYAETGSMSFQKEWMEKFVAYFYVSLKPESGALVTMTAQTNRRSDYEEKVVASSLSTFSRVNFAHWSFGTNRKPQIRRIKLKLKRAAFLKIIFKSTSASAAATILSLAAKVRYTDNVR</sequence>
<evidence type="ECO:0000313" key="1">
    <source>
        <dbReference type="EMBL" id="MBU5626542.1"/>
    </source>
</evidence>